<accession>A0AAV3ZAG4</accession>
<dbReference type="Proteomes" id="UP000735302">
    <property type="component" value="Unassembled WGS sequence"/>
</dbReference>
<name>A0AAV3ZAG4_9GAST</name>
<dbReference type="AlphaFoldDB" id="A0AAV3ZAG4"/>
<feature type="non-terminal residue" evidence="1">
    <location>
        <position position="95"/>
    </location>
</feature>
<comment type="caution">
    <text evidence="1">The sequence shown here is derived from an EMBL/GenBank/DDBJ whole genome shotgun (WGS) entry which is preliminary data.</text>
</comment>
<reference evidence="1 2" key="1">
    <citation type="journal article" date="2021" name="Elife">
        <title>Chloroplast acquisition without the gene transfer in kleptoplastic sea slugs, Plakobranchus ocellatus.</title>
        <authorList>
            <person name="Maeda T."/>
            <person name="Takahashi S."/>
            <person name="Yoshida T."/>
            <person name="Shimamura S."/>
            <person name="Takaki Y."/>
            <person name="Nagai Y."/>
            <person name="Toyoda A."/>
            <person name="Suzuki Y."/>
            <person name="Arimoto A."/>
            <person name="Ishii H."/>
            <person name="Satoh N."/>
            <person name="Nishiyama T."/>
            <person name="Hasebe M."/>
            <person name="Maruyama T."/>
            <person name="Minagawa J."/>
            <person name="Obokata J."/>
            <person name="Shigenobu S."/>
        </authorList>
    </citation>
    <scope>NUCLEOTIDE SEQUENCE [LARGE SCALE GENOMIC DNA]</scope>
</reference>
<evidence type="ECO:0000313" key="1">
    <source>
        <dbReference type="EMBL" id="GFN96275.1"/>
    </source>
</evidence>
<organism evidence="1 2">
    <name type="scientific">Plakobranchus ocellatus</name>
    <dbReference type="NCBI Taxonomy" id="259542"/>
    <lineage>
        <taxon>Eukaryota</taxon>
        <taxon>Metazoa</taxon>
        <taxon>Spiralia</taxon>
        <taxon>Lophotrochozoa</taxon>
        <taxon>Mollusca</taxon>
        <taxon>Gastropoda</taxon>
        <taxon>Heterobranchia</taxon>
        <taxon>Euthyneura</taxon>
        <taxon>Panpulmonata</taxon>
        <taxon>Sacoglossa</taxon>
        <taxon>Placobranchoidea</taxon>
        <taxon>Plakobranchidae</taxon>
        <taxon>Plakobranchus</taxon>
    </lineage>
</organism>
<dbReference type="EMBL" id="BLXT01002664">
    <property type="protein sequence ID" value="GFN96275.1"/>
    <property type="molecule type" value="Genomic_DNA"/>
</dbReference>
<protein>
    <submittedName>
        <fullName evidence="1">Transgelin-like protein-2</fullName>
    </submittedName>
</protein>
<keyword evidence="2" id="KW-1185">Reference proteome</keyword>
<evidence type="ECO:0000313" key="2">
    <source>
        <dbReference type="Proteomes" id="UP000735302"/>
    </source>
</evidence>
<gene>
    <name evidence="1" type="ORF">PoB_002278100</name>
</gene>
<proteinExistence type="predicted"/>
<sequence>MQNEKKRVDGLPEKFVCVCESLGARDLHLTRRDLRIPALFPEPTTMAEHRAKKSGLGADIDRKMESRYDEVEAAGTINAVVIWLNAVVGNDHEQI</sequence>